<keyword evidence="3" id="KW-1185">Reference proteome</keyword>
<reference evidence="2" key="2">
    <citation type="submission" date="2020-09" db="EMBL/GenBank/DDBJ databases">
        <authorList>
            <person name="Sun Q."/>
            <person name="Ohkuma M."/>
        </authorList>
    </citation>
    <scope>NUCLEOTIDE SEQUENCE</scope>
    <source>
        <strain evidence="2">JCM 13919</strain>
    </source>
</reference>
<dbReference type="AlphaFoldDB" id="A0A917NE84"/>
<evidence type="ECO:0000313" key="2">
    <source>
        <dbReference type="EMBL" id="GGI93591.1"/>
    </source>
</evidence>
<accession>A0A917NE84</accession>
<evidence type="ECO:0008006" key="4">
    <source>
        <dbReference type="Google" id="ProtNLM"/>
    </source>
</evidence>
<dbReference type="Proteomes" id="UP000630149">
    <property type="component" value="Unassembled WGS sequence"/>
</dbReference>
<evidence type="ECO:0000313" key="3">
    <source>
        <dbReference type="Proteomes" id="UP000630149"/>
    </source>
</evidence>
<sequence length="164" mass="18755">MNYRLNALFLLLCTSTLQAFTPAVNHMGVVIPNQKTEKAEQNKNTIKELFKWMNKASENPSLISVEALNQYFSKSVQYSVNGKLLVKNHQELAKRLQALAKKVHHSEADLPMSHLVTSDNMAAFNYRISVTDKKHHHYHDDVTVIAKLKQGKITNWQAFIVHDD</sequence>
<dbReference type="Gene3D" id="3.10.450.50">
    <property type="match status" value="1"/>
</dbReference>
<dbReference type="EMBL" id="BMOB01000016">
    <property type="protein sequence ID" value="GGI93591.1"/>
    <property type="molecule type" value="Genomic_DNA"/>
</dbReference>
<keyword evidence="1" id="KW-0732">Signal</keyword>
<gene>
    <name evidence="2" type="ORF">GCM10007966_22740</name>
</gene>
<name>A0A917NE84_9GAMM</name>
<feature type="signal peptide" evidence="1">
    <location>
        <begin position="1"/>
        <end position="19"/>
    </location>
</feature>
<proteinExistence type="predicted"/>
<evidence type="ECO:0000256" key="1">
    <source>
        <dbReference type="SAM" id="SignalP"/>
    </source>
</evidence>
<reference evidence="2" key="1">
    <citation type="journal article" date="2014" name="Int. J. Syst. Evol. Microbiol.">
        <title>Complete genome sequence of Corynebacterium casei LMG S-19264T (=DSM 44701T), isolated from a smear-ripened cheese.</title>
        <authorList>
            <consortium name="US DOE Joint Genome Institute (JGI-PGF)"/>
            <person name="Walter F."/>
            <person name="Albersmeier A."/>
            <person name="Kalinowski J."/>
            <person name="Ruckert C."/>
        </authorList>
    </citation>
    <scope>NUCLEOTIDE SEQUENCE</scope>
    <source>
        <strain evidence="2">JCM 13919</strain>
    </source>
</reference>
<protein>
    <recommendedName>
        <fullName evidence="4">Nuclear transport factor 2 family protein</fullName>
    </recommendedName>
</protein>
<feature type="chain" id="PRO_5037411508" description="Nuclear transport factor 2 family protein" evidence="1">
    <location>
        <begin position="20"/>
        <end position="164"/>
    </location>
</feature>
<dbReference type="SUPFAM" id="SSF54427">
    <property type="entry name" value="NTF2-like"/>
    <property type="match status" value="1"/>
</dbReference>
<comment type="caution">
    <text evidence="2">The sequence shown here is derived from an EMBL/GenBank/DDBJ whole genome shotgun (WGS) entry which is preliminary data.</text>
</comment>
<dbReference type="OrthoDB" id="9827253at2"/>
<organism evidence="2 3">
    <name type="scientific">Legionella impletisoli</name>
    <dbReference type="NCBI Taxonomy" id="343510"/>
    <lineage>
        <taxon>Bacteria</taxon>
        <taxon>Pseudomonadati</taxon>
        <taxon>Pseudomonadota</taxon>
        <taxon>Gammaproteobacteria</taxon>
        <taxon>Legionellales</taxon>
        <taxon>Legionellaceae</taxon>
        <taxon>Legionella</taxon>
    </lineage>
</organism>
<dbReference type="RefSeq" id="WP_131777498.1">
    <property type="nucleotide sequence ID" value="NZ_BMOB01000016.1"/>
</dbReference>
<dbReference type="InterPro" id="IPR032710">
    <property type="entry name" value="NTF2-like_dom_sf"/>
</dbReference>